<proteinExistence type="predicted"/>
<dbReference type="AlphaFoldDB" id="W2IML6"/>
<name>W2IML6_PHYNI</name>
<sequence>MSALAFRNLFDWLRCESSRVLLLLEDRELLFPMALDETKQIRLSSHADIGNVSVLGTQHSKVRQLFADEVFLDVRMLLNGTTLDELSYELWWFKTLDGRVINVDVAIGQFSTP</sequence>
<evidence type="ECO:0000313" key="1">
    <source>
        <dbReference type="EMBL" id="ETL34777.1"/>
    </source>
</evidence>
<dbReference type="EMBL" id="KI674233">
    <property type="protein sequence ID" value="ETL34777.1"/>
    <property type="molecule type" value="Genomic_DNA"/>
</dbReference>
<gene>
    <name evidence="1" type="ORF">L916_13038</name>
</gene>
<reference evidence="1" key="1">
    <citation type="submission" date="2013-11" db="EMBL/GenBank/DDBJ databases">
        <title>The Genome Sequence of Phytophthora parasitica CJ05E6.</title>
        <authorList>
            <consortium name="The Broad Institute Genomics Platform"/>
            <person name="Russ C."/>
            <person name="Tyler B."/>
            <person name="Panabieres F."/>
            <person name="Shan W."/>
            <person name="Tripathy S."/>
            <person name="Grunwald N."/>
            <person name="Machado M."/>
            <person name="Johnson C.S."/>
            <person name="Arredondo F."/>
            <person name="Hong C."/>
            <person name="Coffey M."/>
            <person name="Young S.K."/>
            <person name="Zeng Q."/>
            <person name="Gargeya S."/>
            <person name="Fitzgerald M."/>
            <person name="Abouelleil A."/>
            <person name="Alvarado L."/>
            <person name="Chapman S.B."/>
            <person name="Gainer-Dewar J."/>
            <person name="Goldberg J."/>
            <person name="Griggs A."/>
            <person name="Gujja S."/>
            <person name="Hansen M."/>
            <person name="Howarth C."/>
            <person name="Imamovic A."/>
            <person name="Ireland A."/>
            <person name="Larimer J."/>
            <person name="McCowan C."/>
            <person name="Murphy C."/>
            <person name="Pearson M."/>
            <person name="Poon T.W."/>
            <person name="Priest M."/>
            <person name="Roberts A."/>
            <person name="Saif S."/>
            <person name="Shea T."/>
            <person name="Sykes S."/>
            <person name="Wortman J."/>
            <person name="Nusbaum C."/>
            <person name="Birren B."/>
        </authorList>
    </citation>
    <scope>NUCLEOTIDE SEQUENCE [LARGE SCALE GENOMIC DNA]</scope>
    <source>
        <strain evidence="1">CJ05E6</strain>
    </source>
</reference>
<dbReference type="Proteomes" id="UP000053864">
    <property type="component" value="Unassembled WGS sequence"/>
</dbReference>
<protein>
    <submittedName>
        <fullName evidence="1">Uncharacterized protein</fullName>
    </submittedName>
</protein>
<accession>W2IML6</accession>
<organism evidence="1">
    <name type="scientific">Phytophthora nicotianae</name>
    <name type="common">Potato buckeye rot agent</name>
    <name type="synonym">Phytophthora parasitica</name>
    <dbReference type="NCBI Taxonomy" id="4792"/>
    <lineage>
        <taxon>Eukaryota</taxon>
        <taxon>Sar</taxon>
        <taxon>Stramenopiles</taxon>
        <taxon>Oomycota</taxon>
        <taxon>Peronosporomycetes</taxon>
        <taxon>Peronosporales</taxon>
        <taxon>Peronosporaceae</taxon>
        <taxon>Phytophthora</taxon>
    </lineage>
</organism>